<sequence>MVIKSRSVTAPPRRSASPCKRTSPLRFFHRVPHLLPRSPSHTPTPAVYLTVPVNTRVLKCWLRSLWGTPMPLVRTLNFLRAQFLFRFTLLNAKFSILFLVGDTIPLTLYFTSDTPEPTDTIFYLVATVSGHFTALPVHPNRRLSWSSSHQFPIRSFFHEDPTTLDITFDKPLELSVPLSALKLPSFRARHSVYNYTLDLQLMAKNFWSPQTAQDVFTFKIPITIVSAWSSLPSPKSYDGGQSVATPYFANRSVKQLTAHERDLGARREKDVFIVKERLEVGRYGSKWLPEDLPFGCCWQWLSKTRDVYTPTGCNSFTPFGCTIY</sequence>
<gene>
    <name evidence="2" type="ORF">BC936DRAFT_145684</name>
</gene>
<feature type="region of interest" description="Disordered" evidence="1">
    <location>
        <begin position="1"/>
        <end position="20"/>
    </location>
</feature>
<evidence type="ECO:0000256" key="1">
    <source>
        <dbReference type="SAM" id="MobiDB-lite"/>
    </source>
</evidence>
<reference evidence="2 3" key="1">
    <citation type="journal article" date="2018" name="New Phytol.">
        <title>Phylogenomics of Endogonaceae and evolution of mycorrhizas within Mucoromycota.</title>
        <authorList>
            <person name="Chang Y."/>
            <person name="Desiro A."/>
            <person name="Na H."/>
            <person name="Sandor L."/>
            <person name="Lipzen A."/>
            <person name="Clum A."/>
            <person name="Barry K."/>
            <person name="Grigoriev I.V."/>
            <person name="Martin F.M."/>
            <person name="Stajich J.E."/>
            <person name="Smith M.E."/>
            <person name="Bonito G."/>
            <person name="Spatafora J.W."/>
        </authorList>
    </citation>
    <scope>NUCLEOTIDE SEQUENCE [LARGE SCALE GENOMIC DNA]</scope>
    <source>
        <strain evidence="2 3">GMNB39</strain>
    </source>
</reference>
<organism evidence="2 3">
    <name type="scientific">Jimgerdemannia flammicorona</name>
    <dbReference type="NCBI Taxonomy" id="994334"/>
    <lineage>
        <taxon>Eukaryota</taxon>
        <taxon>Fungi</taxon>
        <taxon>Fungi incertae sedis</taxon>
        <taxon>Mucoromycota</taxon>
        <taxon>Mucoromycotina</taxon>
        <taxon>Endogonomycetes</taxon>
        <taxon>Endogonales</taxon>
        <taxon>Endogonaceae</taxon>
        <taxon>Jimgerdemannia</taxon>
    </lineage>
</organism>
<accession>A0A433D9G8</accession>
<protein>
    <submittedName>
        <fullName evidence="2">Uncharacterized protein</fullName>
    </submittedName>
</protein>
<dbReference type="AlphaFoldDB" id="A0A433D9G8"/>
<evidence type="ECO:0000313" key="3">
    <source>
        <dbReference type="Proteomes" id="UP000268093"/>
    </source>
</evidence>
<name>A0A433D9G8_9FUNG</name>
<keyword evidence="3" id="KW-1185">Reference proteome</keyword>
<dbReference type="Proteomes" id="UP000268093">
    <property type="component" value="Unassembled WGS sequence"/>
</dbReference>
<evidence type="ECO:0000313" key="2">
    <source>
        <dbReference type="EMBL" id="RUP47485.1"/>
    </source>
</evidence>
<comment type="caution">
    <text evidence="2">The sequence shown here is derived from an EMBL/GenBank/DDBJ whole genome shotgun (WGS) entry which is preliminary data.</text>
</comment>
<proteinExistence type="predicted"/>
<dbReference type="EMBL" id="RBNI01004446">
    <property type="protein sequence ID" value="RUP47485.1"/>
    <property type="molecule type" value="Genomic_DNA"/>
</dbReference>